<dbReference type="InterPro" id="IPR058054">
    <property type="entry name" value="Znf_MS1-like"/>
</dbReference>
<dbReference type="AlphaFoldDB" id="A0A175YPU7"/>
<reference evidence="6" key="1">
    <citation type="journal article" date="2016" name="Nat. Genet.">
        <title>A high-quality carrot genome assembly provides new insights into carotenoid accumulation and asterid genome evolution.</title>
        <authorList>
            <person name="Iorizzo M."/>
            <person name="Ellison S."/>
            <person name="Senalik D."/>
            <person name="Zeng P."/>
            <person name="Satapoomin P."/>
            <person name="Huang J."/>
            <person name="Bowman M."/>
            <person name="Iovene M."/>
            <person name="Sanseverino W."/>
            <person name="Cavagnaro P."/>
            <person name="Yildiz M."/>
            <person name="Macko-Podgorni A."/>
            <person name="Moranska E."/>
            <person name="Grzebelus E."/>
            <person name="Grzebelus D."/>
            <person name="Ashrafi H."/>
            <person name="Zheng Z."/>
            <person name="Cheng S."/>
            <person name="Spooner D."/>
            <person name="Van Deynze A."/>
            <person name="Simon P."/>
        </authorList>
    </citation>
    <scope>NUCLEOTIDE SEQUENCE</scope>
    <source>
        <tissue evidence="6">Leaf</tissue>
    </source>
</reference>
<evidence type="ECO:0000313" key="7">
    <source>
        <dbReference type="Proteomes" id="UP000077755"/>
    </source>
</evidence>
<keyword evidence="5" id="KW-0804">Transcription</keyword>
<dbReference type="Gene3D" id="3.30.40.10">
    <property type="entry name" value="Zinc/RING finger domain, C3HC4 (zinc finger)"/>
    <property type="match status" value="1"/>
</dbReference>
<dbReference type="SUPFAM" id="SSF57903">
    <property type="entry name" value="FYVE/PHD zinc finger"/>
    <property type="match status" value="1"/>
</dbReference>
<keyword evidence="2" id="KW-0863">Zinc-finger</keyword>
<keyword evidence="1" id="KW-0479">Metal-binding</keyword>
<dbReference type="Pfam" id="PF00628">
    <property type="entry name" value="PHD"/>
    <property type="match status" value="1"/>
</dbReference>
<dbReference type="InterPro" id="IPR013083">
    <property type="entry name" value="Znf_RING/FYVE/PHD"/>
</dbReference>
<evidence type="ECO:0000256" key="4">
    <source>
        <dbReference type="ARBA" id="ARBA00023015"/>
    </source>
</evidence>
<protein>
    <submittedName>
        <fullName evidence="6">Uncharacterized protein</fullName>
    </submittedName>
</protein>
<sequence>MSGLEATIGCKKRKRSGERVYKFKTFGEQGCPAEFNHGCFRENVRALLEFGNSETVSWGGMASWSFQLQVQRNPPSHILLFVIEEPVELSLNTHCKHCLYVGWGEHIICNKKYHFLVPSKDTLAACLSYEGNNMNSFGAGTDRVKGKLSLIMELQGHILHGVFHSNGFGHLLCINGLEMGSDLPGYQVMDFWDRLCTALQARKVSIKDTSQKTTMDLRLLYGIAYSEPWFARWGYEFGRGSFGVTKQMHQKAIEAIQTIPLCVLAHHATSNNSNHEISIMVSKYQTVAGHSMKSLSDLFRFILELKSRLSKESSIDTCNPGILVDTNCRWSIKRVEMAIRVIIDSLKRAEFRWISRQEVRDSARAYIGDTGLLDFVLKSLGNHIVGNYLVRRCLNPVTKVLEYCLEDISNVNFSHQDQEFSSDDSISVKARYKISRIQLSKDLFYLYKHIFKEQNSSTNSGITATISLASRIILDSKYLIKEYFKKLPYKFDTGLGDRSKLYCTIALTSLSGVEPKKVAAPYECITLGNNATFQDLTLEVEKCFKDIYWGLRDFAVQTITNMNALNVLKRSDDLVFRTVKAGSELVFEGSILSHRGRNMIQDNIFEGSYQNKNCVDCACGAKDDDGERMVSCDICEVWQHTRCVQIPNNEAIPSIFLCSRCEQDILALPSIS</sequence>
<name>A0A175YPU7_DAUCS</name>
<keyword evidence="3" id="KW-0862">Zinc</keyword>
<dbReference type="InterPro" id="IPR059080">
    <property type="entry name" value="WHD_PTC1"/>
</dbReference>
<accession>A0A175YPU7</accession>
<dbReference type="OrthoDB" id="436852at2759"/>
<dbReference type="InterPro" id="IPR057765">
    <property type="entry name" value="MS1-like_ubiquitin"/>
</dbReference>
<dbReference type="Gramene" id="KZM85754">
    <property type="protein sequence ID" value="KZM85754"/>
    <property type="gene ID" value="DCAR_026824"/>
</dbReference>
<keyword evidence="7" id="KW-1185">Reference proteome</keyword>
<organism evidence="6 7">
    <name type="scientific">Daucus carota subsp. sativus</name>
    <name type="common">Carrot</name>
    <dbReference type="NCBI Taxonomy" id="79200"/>
    <lineage>
        <taxon>Eukaryota</taxon>
        <taxon>Viridiplantae</taxon>
        <taxon>Streptophyta</taxon>
        <taxon>Embryophyta</taxon>
        <taxon>Tracheophyta</taxon>
        <taxon>Spermatophyta</taxon>
        <taxon>Magnoliopsida</taxon>
        <taxon>eudicotyledons</taxon>
        <taxon>Gunneridae</taxon>
        <taxon>Pentapetalae</taxon>
        <taxon>asterids</taxon>
        <taxon>campanulids</taxon>
        <taxon>Apiales</taxon>
        <taxon>Apiaceae</taxon>
        <taxon>Apioideae</taxon>
        <taxon>Scandiceae</taxon>
        <taxon>Daucinae</taxon>
        <taxon>Daucus</taxon>
        <taxon>Daucus sect. Daucus</taxon>
    </lineage>
</organism>
<dbReference type="PANTHER" id="PTHR46201:SF1">
    <property type="entry name" value="PHD FINGER PROTEIN MALE STERILITY 1"/>
    <property type="match status" value="1"/>
</dbReference>
<evidence type="ECO:0000256" key="1">
    <source>
        <dbReference type="ARBA" id="ARBA00022723"/>
    </source>
</evidence>
<proteinExistence type="predicted"/>
<gene>
    <name evidence="6" type="ORF">DCAR_0832763</name>
</gene>
<dbReference type="Proteomes" id="UP000077755">
    <property type="component" value="Chromosome 8"/>
</dbReference>
<dbReference type="InterPro" id="IPR001965">
    <property type="entry name" value="Znf_PHD"/>
</dbReference>
<dbReference type="InterPro" id="IPR019786">
    <property type="entry name" value="Zinc_finger_PHD-type_CS"/>
</dbReference>
<evidence type="ECO:0000256" key="5">
    <source>
        <dbReference type="ARBA" id="ARBA00023163"/>
    </source>
</evidence>
<dbReference type="EMBL" id="CP093350">
    <property type="protein sequence ID" value="WOH13254.1"/>
    <property type="molecule type" value="Genomic_DNA"/>
</dbReference>
<dbReference type="PROSITE" id="PS01359">
    <property type="entry name" value="ZF_PHD_1"/>
    <property type="match status" value="1"/>
</dbReference>
<reference evidence="6" key="2">
    <citation type="submission" date="2022-03" db="EMBL/GenBank/DDBJ databases">
        <title>Draft title - Genomic analysis of global carrot germplasm unveils the trajectory of domestication and the origin of high carotenoid orange carrot.</title>
        <authorList>
            <person name="Iorizzo M."/>
            <person name="Ellison S."/>
            <person name="Senalik D."/>
            <person name="Macko-Podgorni A."/>
            <person name="Grzebelus D."/>
            <person name="Bostan H."/>
            <person name="Rolling W."/>
            <person name="Curaba J."/>
            <person name="Simon P."/>
        </authorList>
    </citation>
    <scope>NUCLEOTIDE SEQUENCE</scope>
    <source>
        <tissue evidence="6">Leaf</tissue>
    </source>
</reference>
<dbReference type="PROSITE" id="PS50016">
    <property type="entry name" value="ZF_PHD_2"/>
    <property type="match status" value="1"/>
</dbReference>
<dbReference type="OMA" id="EIYWGLR"/>
<keyword evidence="4" id="KW-0805">Transcription regulation</keyword>
<evidence type="ECO:0000256" key="3">
    <source>
        <dbReference type="ARBA" id="ARBA00022833"/>
    </source>
</evidence>
<dbReference type="CDD" id="cd15556">
    <property type="entry name" value="PHD_MMD1_like"/>
    <property type="match status" value="1"/>
</dbReference>
<evidence type="ECO:0000313" key="6">
    <source>
        <dbReference type="EMBL" id="WOH13254.1"/>
    </source>
</evidence>
<dbReference type="Pfam" id="PF25874">
    <property type="entry name" value="WHD_plant_repro"/>
    <property type="match status" value="1"/>
</dbReference>
<dbReference type="Pfam" id="PF25565">
    <property type="entry name" value="Ubiquitin_At1g33420"/>
    <property type="match status" value="1"/>
</dbReference>
<dbReference type="InterPro" id="IPR011011">
    <property type="entry name" value="Znf_FYVE_PHD"/>
</dbReference>
<dbReference type="PANTHER" id="PTHR46201">
    <property type="entry name" value="PHD FINGER PROTEIN MALE MEIOCYTE DEATH 1-RELATED"/>
    <property type="match status" value="1"/>
</dbReference>
<dbReference type="InterPro" id="IPR019787">
    <property type="entry name" value="Znf_PHD-finger"/>
</dbReference>
<dbReference type="SMART" id="SM00249">
    <property type="entry name" value="PHD"/>
    <property type="match status" value="1"/>
</dbReference>
<evidence type="ECO:0000256" key="2">
    <source>
        <dbReference type="ARBA" id="ARBA00022771"/>
    </source>
</evidence>